<name>A0A915CQT4_9BILA</name>
<dbReference type="WBParaSite" id="jg11523">
    <property type="protein sequence ID" value="jg11523"/>
    <property type="gene ID" value="jg11523"/>
</dbReference>
<dbReference type="Proteomes" id="UP000887574">
    <property type="component" value="Unplaced"/>
</dbReference>
<sequence>MAFDKHSCLQCTLSFYQKAGAIGYDYIVSAQPPASQYYGCAVGLELQEHFQYRLITSENTTNKPSNHLFLGGWTFGHINVQSPSAGRVNNMVNGLDTFLAAMENASSTIQIDWRAAVRNTTSWSSTNDSFNPNMTVLEALKKFIGNLDTTDITKVWFNNKLYSSLPINTNPTTTQCSDPCYLRKMPLK</sequence>
<reference evidence="2" key="1">
    <citation type="submission" date="2022-11" db="UniProtKB">
        <authorList>
            <consortium name="WormBaseParasite"/>
        </authorList>
    </citation>
    <scope>IDENTIFICATION</scope>
</reference>
<protein>
    <submittedName>
        <fullName evidence="2">Uncharacterized protein</fullName>
    </submittedName>
</protein>
<keyword evidence="1" id="KW-1185">Reference proteome</keyword>
<organism evidence="1 2">
    <name type="scientific">Ditylenchus dipsaci</name>
    <dbReference type="NCBI Taxonomy" id="166011"/>
    <lineage>
        <taxon>Eukaryota</taxon>
        <taxon>Metazoa</taxon>
        <taxon>Ecdysozoa</taxon>
        <taxon>Nematoda</taxon>
        <taxon>Chromadorea</taxon>
        <taxon>Rhabditida</taxon>
        <taxon>Tylenchina</taxon>
        <taxon>Tylenchomorpha</taxon>
        <taxon>Sphaerularioidea</taxon>
        <taxon>Anguinidae</taxon>
        <taxon>Anguininae</taxon>
        <taxon>Ditylenchus</taxon>
    </lineage>
</organism>
<evidence type="ECO:0000313" key="1">
    <source>
        <dbReference type="Proteomes" id="UP000887574"/>
    </source>
</evidence>
<proteinExistence type="predicted"/>
<evidence type="ECO:0000313" key="2">
    <source>
        <dbReference type="WBParaSite" id="jg11523"/>
    </source>
</evidence>
<accession>A0A915CQT4</accession>
<dbReference type="AlphaFoldDB" id="A0A915CQT4"/>